<evidence type="ECO:0000313" key="2">
    <source>
        <dbReference type="EMBL" id="RAW18547.1"/>
    </source>
</evidence>
<reference evidence="2 3" key="1">
    <citation type="submission" date="2018-06" db="EMBL/GenBank/DDBJ databases">
        <title>Phytoactinopolyspora halophila sp. nov., a novel halophilic actinomycete isolated from a saline soil in China.</title>
        <authorList>
            <person name="Tang S.-K."/>
        </authorList>
    </citation>
    <scope>NUCLEOTIDE SEQUENCE [LARGE SCALE GENOMIC DNA]</scope>
    <source>
        <strain evidence="2 3">YIM 96934</strain>
    </source>
</reference>
<accession>A0A329R1W0</accession>
<comment type="caution">
    <text evidence="2">The sequence shown here is derived from an EMBL/GenBank/DDBJ whole genome shotgun (WGS) entry which is preliminary data.</text>
</comment>
<sequence>MAGVGAELSTLQELHTTFVNKASDAESIKSEVDSALDNSVWTGANADKFRDAWEEYKQNLNNLRDALDDAANDVKINHNNIAEATGEGDRI</sequence>
<keyword evidence="3" id="KW-1185">Reference proteome</keyword>
<evidence type="ECO:0008006" key="4">
    <source>
        <dbReference type="Google" id="ProtNLM"/>
    </source>
</evidence>
<name>A0A329R1W0_9ACTN</name>
<dbReference type="Pfam" id="PF06013">
    <property type="entry name" value="WXG100"/>
    <property type="match status" value="1"/>
</dbReference>
<dbReference type="SUPFAM" id="SSF140453">
    <property type="entry name" value="EsxAB dimer-like"/>
    <property type="match status" value="1"/>
</dbReference>
<dbReference type="OrthoDB" id="3254594at2"/>
<keyword evidence="1" id="KW-0175">Coiled coil</keyword>
<dbReference type="Gene3D" id="1.10.287.1060">
    <property type="entry name" value="ESAT-6-like"/>
    <property type="match status" value="1"/>
</dbReference>
<dbReference type="Proteomes" id="UP000250462">
    <property type="component" value="Unassembled WGS sequence"/>
</dbReference>
<dbReference type="InterPro" id="IPR036689">
    <property type="entry name" value="ESAT-6-like_sf"/>
</dbReference>
<proteinExistence type="predicted"/>
<evidence type="ECO:0000313" key="3">
    <source>
        <dbReference type="Proteomes" id="UP000250462"/>
    </source>
</evidence>
<dbReference type="RefSeq" id="WP_112256080.1">
    <property type="nucleotide sequence ID" value="NZ_QMIG01000001.1"/>
</dbReference>
<dbReference type="EMBL" id="QMIG01000001">
    <property type="protein sequence ID" value="RAW18547.1"/>
    <property type="molecule type" value="Genomic_DNA"/>
</dbReference>
<organism evidence="2 3">
    <name type="scientific">Phytoactinopolyspora halophila</name>
    <dbReference type="NCBI Taxonomy" id="1981511"/>
    <lineage>
        <taxon>Bacteria</taxon>
        <taxon>Bacillati</taxon>
        <taxon>Actinomycetota</taxon>
        <taxon>Actinomycetes</taxon>
        <taxon>Jiangellales</taxon>
        <taxon>Jiangellaceae</taxon>
        <taxon>Phytoactinopolyspora</taxon>
    </lineage>
</organism>
<feature type="coiled-coil region" evidence="1">
    <location>
        <begin position="46"/>
        <end position="73"/>
    </location>
</feature>
<dbReference type="InterPro" id="IPR010310">
    <property type="entry name" value="T7SS_ESAT-6-like"/>
</dbReference>
<gene>
    <name evidence="2" type="ORF">DPM12_00145</name>
</gene>
<protein>
    <recommendedName>
        <fullName evidence="4">WXG100 family type VII secretion target</fullName>
    </recommendedName>
</protein>
<evidence type="ECO:0000256" key="1">
    <source>
        <dbReference type="SAM" id="Coils"/>
    </source>
</evidence>
<dbReference type="AlphaFoldDB" id="A0A329R1W0"/>